<dbReference type="CDD" id="cd00082">
    <property type="entry name" value="HisKA"/>
    <property type="match status" value="1"/>
</dbReference>
<dbReference type="SUPFAM" id="SSF47384">
    <property type="entry name" value="Homodimeric domain of signal transducing histidine kinase"/>
    <property type="match status" value="1"/>
</dbReference>
<dbReference type="CDD" id="cd00075">
    <property type="entry name" value="HATPase"/>
    <property type="match status" value="1"/>
</dbReference>
<evidence type="ECO:0000256" key="4">
    <source>
        <dbReference type="ARBA" id="ARBA00022679"/>
    </source>
</evidence>
<dbReference type="SMART" id="SM00388">
    <property type="entry name" value="HisKA"/>
    <property type="match status" value="1"/>
</dbReference>
<dbReference type="Pfam" id="PF08447">
    <property type="entry name" value="PAS_3"/>
    <property type="match status" value="1"/>
</dbReference>
<dbReference type="InterPro" id="IPR000014">
    <property type="entry name" value="PAS"/>
</dbReference>
<dbReference type="PANTHER" id="PTHR43304:SF1">
    <property type="entry name" value="PAC DOMAIN-CONTAINING PROTEIN"/>
    <property type="match status" value="1"/>
</dbReference>
<evidence type="ECO:0000256" key="7">
    <source>
        <dbReference type="SAM" id="Phobius"/>
    </source>
</evidence>
<dbReference type="InterPro" id="IPR001610">
    <property type="entry name" value="PAC"/>
</dbReference>
<feature type="domain" description="PAS" evidence="9">
    <location>
        <begin position="122"/>
        <end position="194"/>
    </location>
</feature>
<dbReference type="SMART" id="SM00091">
    <property type="entry name" value="PAS"/>
    <property type="match status" value="1"/>
</dbReference>
<keyword evidence="3" id="KW-0597">Phosphoprotein</keyword>
<dbReference type="EC" id="2.7.13.3" evidence="2"/>
<dbReference type="OrthoDB" id="231918at2"/>
<dbReference type="SMART" id="SM00387">
    <property type="entry name" value="HATPase_c"/>
    <property type="match status" value="1"/>
</dbReference>
<dbReference type="InterPro" id="IPR003594">
    <property type="entry name" value="HATPase_dom"/>
</dbReference>
<dbReference type="KEGG" id="mri:Mal4_22210"/>
<dbReference type="InterPro" id="IPR000700">
    <property type="entry name" value="PAS-assoc_C"/>
</dbReference>
<evidence type="ECO:0000256" key="3">
    <source>
        <dbReference type="ARBA" id="ARBA00022553"/>
    </source>
</evidence>
<dbReference type="PROSITE" id="PS50109">
    <property type="entry name" value="HIS_KIN"/>
    <property type="match status" value="1"/>
</dbReference>
<keyword evidence="7" id="KW-1133">Transmembrane helix</keyword>
<dbReference type="InterPro" id="IPR035965">
    <property type="entry name" value="PAS-like_dom_sf"/>
</dbReference>
<keyword evidence="5" id="KW-0418">Kinase</keyword>
<evidence type="ECO:0000256" key="5">
    <source>
        <dbReference type="ARBA" id="ARBA00022777"/>
    </source>
</evidence>
<dbReference type="RefSeq" id="WP_145369190.1">
    <property type="nucleotide sequence ID" value="NZ_CP036275.1"/>
</dbReference>
<comment type="catalytic activity">
    <reaction evidence="1">
        <text>ATP + protein L-histidine = ADP + protein N-phospho-L-histidine.</text>
        <dbReference type="EC" id="2.7.13.3"/>
    </reaction>
</comment>
<feature type="domain" description="Histidine kinase" evidence="8">
    <location>
        <begin position="267"/>
        <end position="478"/>
    </location>
</feature>
<dbReference type="InterPro" id="IPR036097">
    <property type="entry name" value="HisK_dim/P_sf"/>
</dbReference>
<dbReference type="PROSITE" id="PS50112">
    <property type="entry name" value="PAS"/>
    <property type="match status" value="1"/>
</dbReference>
<dbReference type="InterPro" id="IPR005467">
    <property type="entry name" value="His_kinase_dom"/>
</dbReference>
<sequence>MTAAILTISILLQLLAAYLVVRLARATDYAGAWLLLGAALMLMAARRIMILVYSLDPDSALTVNLAGESVALATSLLIVAGLAMIAPLMRRLDKSEEVAALNRQLARELETRQQTEHELKQSRERFARAIRGTNEGIWEWVIGSDQAIYSPRYAELLGFTPEEFGDTVEAFRSRLHPADRERVVDAVARHVNEGATFDIEFRLMHRNGEYRWFRSRGASFEDEHGGAKRMAGAIQDVTDRRTMEHERELAHSELARRNAELNQFVYVASHDLKSPLRGIRVLAEWIAEDSGKSLSEESRNDLNLLHARLLHMERLLDDLLAYARAGRSSTVTESVDCRQLVEAVVQLLPIPEGFEINVSSELPQFQATRVPLELVFRNLIGNAIQHHDQAHGRIDIECARSGEYYEFTVSDDGPGIPREHHDRIFEMFQQLNPSEDDEGTGMGLALVRKLTERHGGRIAVESNEGRGTTFRVFWPLSTRYREASDSWVAEGAGV</sequence>
<organism evidence="11 12">
    <name type="scientific">Maioricimonas rarisocia</name>
    <dbReference type="NCBI Taxonomy" id="2528026"/>
    <lineage>
        <taxon>Bacteria</taxon>
        <taxon>Pseudomonadati</taxon>
        <taxon>Planctomycetota</taxon>
        <taxon>Planctomycetia</taxon>
        <taxon>Planctomycetales</taxon>
        <taxon>Planctomycetaceae</taxon>
        <taxon>Maioricimonas</taxon>
    </lineage>
</organism>
<accession>A0A517Z5Y2</accession>
<dbReference type="Gene3D" id="1.10.287.130">
    <property type="match status" value="1"/>
</dbReference>
<dbReference type="Pfam" id="PF00512">
    <property type="entry name" value="HisKA"/>
    <property type="match status" value="1"/>
</dbReference>
<dbReference type="Gene3D" id="3.30.450.20">
    <property type="entry name" value="PAS domain"/>
    <property type="match status" value="1"/>
</dbReference>
<dbReference type="InterPro" id="IPR003661">
    <property type="entry name" value="HisK_dim/P_dom"/>
</dbReference>
<dbReference type="NCBIfam" id="TIGR00229">
    <property type="entry name" value="sensory_box"/>
    <property type="match status" value="1"/>
</dbReference>
<dbReference type="PRINTS" id="PR00344">
    <property type="entry name" value="BCTRLSENSOR"/>
</dbReference>
<dbReference type="InterPro" id="IPR036890">
    <property type="entry name" value="HATPase_C_sf"/>
</dbReference>
<evidence type="ECO:0000313" key="12">
    <source>
        <dbReference type="Proteomes" id="UP000320496"/>
    </source>
</evidence>
<proteinExistence type="predicted"/>
<keyword evidence="4 11" id="KW-0808">Transferase</keyword>
<dbReference type="SMART" id="SM00086">
    <property type="entry name" value="PAC"/>
    <property type="match status" value="1"/>
</dbReference>
<dbReference type="Proteomes" id="UP000320496">
    <property type="component" value="Chromosome"/>
</dbReference>
<evidence type="ECO:0000259" key="9">
    <source>
        <dbReference type="PROSITE" id="PS50112"/>
    </source>
</evidence>
<dbReference type="InterPro" id="IPR004358">
    <property type="entry name" value="Sig_transdc_His_kin-like_C"/>
</dbReference>
<reference evidence="11 12" key="1">
    <citation type="submission" date="2019-02" db="EMBL/GenBank/DDBJ databases">
        <title>Deep-cultivation of Planctomycetes and their phenomic and genomic characterization uncovers novel biology.</title>
        <authorList>
            <person name="Wiegand S."/>
            <person name="Jogler M."/>
            <person name="Boedeker C."/>
            <person name="Pinto D."/>
            <person name="Vollmers J."/>
            <person name="Rivas-Marin E."/>
            <person name="Kohn T."/>
            <person name="Peeters S.H."/>
            <person name="Heuer A."/>
            <person name="Rast P."/>
            <person name="Oberbeckmann S."/>
            <person name="Bunk B."/>
            <person name="Jeske O."/>
            <person name="Meyerdierks A."/>
            <person name="Storesund J.E."/>
            <person name="Kallscheuer N."/>
            <person name="Luecker S."/>
            <person name="Lage O.M."/>
            <person name="Pohl T."/>
            <person name="Merkel B.J."/>
            <person name="Hornburger P."/>
            <person name="Mueller R.-W."/>
            <person name="Bruemmer F."/>
            <person name="Labrenz M."/>
            <person name="Spormann A.M."/>
            <person name="Op den Camp H."/>
            <person name="Overmann J."/>
            <person name="Amann R."/>
            <person name="Jetten M.S.M."/>
            <person name="Mascher T."/>
            <person name="Medema M.H."/>
            <person name="Devos D.P."/>
            <person name="Kaster A.-K."/>
            <person name="Ovreas L."/>
            <person name="Rohde M."/>
            <person name="Galperin M.Y."/>
            <person name="Jogler C."/>
        </authorList>
    </citation>
    <scope>NUCLEOTIDE SEQUENCE [LARGE SCALE GENOMIC DNA]</scope>
    <source>
        <strain evidence="11 12">Mal4</strain>
    </source>
</reference>
<dbReference type="InterPro" id="IPR052162">
    <property type="entry name" value="Sensor_kinase/Photoreceptor"/>
</dbReference>
<evidence type="ECO:0000259" key="8">
    <source>
        <dbReference type="PROSITE" id="PS50109"/>
    </source>
</evidence>
<dbReference type="PROSITE" id="PS50113">
    <property type="entry name" value="PAC"/>
    <property type="match status" value="1"/>
</dbReference>
<dbReference type="EMBL" id="CP036275">
    <property type="protein sequence ID" value="QDU37902.1"/>
    <property type="molecule type" value="Genomic_DNA"/>
</dbReference>
<keyword evidence="12" id="KW-1185">Reference proteome</keyword>
<dbReference type="SUPFAM" id="SSF55785">
    <property type="entry name" value="PYP-like sensor domain (PAS domain)"/>
    <property type="match status" value="1"/>
</dbReference>
<evidence type="ECO:0000256" key="2">
    <source>
        <dbReference type="ARBA" id="ARBA00012438"/>
    </source>
</evidence>
<evidence type="ECO:0000313" key="11">
    <source>
        <dbReference type="EMBL" id="QDU37902.1"/>
    </source>
</evidence>
<feature type="domain" description="PAC" evidence="10">
    <location>
        <begin position="197"/>
        <end position="249"/>
    </location>
</feature>
<feature type="coiled-coil region" evidence="6">
    <location>
        <begin position="98"/>
        <end position="125"/>
    </location>
</feature>
<feature type="transmembrane region" description="Helical" evidence="7">
    <location>
        <begin position="65"/>
        <end position="89"/>
    </location>
</feature>
<evidence type="ECO:0000256" key="6">
    <source>
        <dbReference type="SAM" id="Coils"/>
    </source>
</evidence>
<feature type="transmembrane region" description="Helical" evidence="7">
    <location>
        <begin position="32"/>
        <end position="53"/>
    </location>
</feature>
<name>A0A517Z5Y2_9PLAN</name>
<dbReference type="AlphaFoldDB" id="A0A517Z5Y2"/>
<dbReference type="PANTHER" id="PTHR43304">
    <property type="entry name" value="PHYTOCHROME-LIKE PROTEIN CPH1"/>
    <property type="match status" value="1"/>
</dbReference>
<evidence type="ECO:0000256" key="1">
    <source>
        <dbReference type="ARBA" id="ARBA00000085"/>
    </source>
</evidence>
<dbReference type="InterPro" id="IPR013655">
    <property type="entry name" value="PAS_fold_3"/>
</dbReference>
<keyword evidence="6" id="KW-0175">Coiled coil</keyword>
<keyword evidence="7" id="KW-0812">Transmembrane</keyword>
<evidence type="ECO:0000259" key="10">
    <source>
        <dbReference type="PROSITE" id="PS50113"/>
    </source>
</evidence>
<dbReference type="SUPFAM" id="SSF55874">
    <property type="entry name" value="ATPase domain of HSP90 chaperone/DNA topoisomerase II/histidine kinase"/>
    <property type="match status" value="1"/>
</dbReference>
<dbReference type="CDD" id="cd00130">
    <property type="entry name" value="PAS"/>
    <property type="match status" value="1"/>
</dbReference>
<protein>
    <recommendedName>
        <fullName evidence="2">histidine kinase</fullName>
        <ecNumber evidence="2">2.7.13.3</ecNumber>
    </recommendedName>
</protein>
<dbReference type="Pfam" id="PF02518">
    <property type="entry name" value="HATPase_c"/>
    <property type="match status" value="1"/>
</dbReference>
<dbReference type="GO" id="GO:0000155">
    <property type="term" value="F:phosphorelay sensor kinase activity"/>
    <property type="evidence" value="ECO:0007669"/>
    <property type="project" value="InterPro"/>
</dbReference>
<gene>
    <name evidence="11" type="primary">cph1_1</name>
    <name evidence="11" type="ORF">Mal4_22210</name>
</gene>
<dbReference type="Gene3D" id="3.30.565.10">
    <property type="entry name" value="Histidine kinase-like ATPase, C-terminal domain"/>
    <property type="match status" value="1"/>
</dbReference>
<keyword evidence="7" id="KW-0472">Membrane</keyword>